<dbReference type="STRING" id="1238424.J07HQW1_03101"/>
<accession>U1N935</accession>
<dbReference type="AlphaFoldDB" id="U1N935"/>
<gene>
    <name evidence="2" type="ORF">J07HQW1_03101</name>
</gene>
<dbReference type="EMBL" id="KE356560">
    <property type="protein sequence ID" value="ERG93048.1"/>
    <property type="molecule type" value="Genomic_DNA"/>
</dbReference>
<name>U1N935_9EURY</name>
<organism evidence="2 3">
    <name type="scientific">Haloquadratum walsbyi J07HQW1</name>
    <dbReference type="NCBI Taxonomy" id="1238424"/>
    <lineage>
        <taxon>Archaea</taxon>
        <taxon>Methanobacteriati</taxon>
        <taxon>Methanobacteriota</taxon>
        <taxon>Stenosarchaea group</taxon>
        <taxon>Halobacteria</taxon>
        <taxon>Halobacteriales</taxon>
        <taxon>Haloferacaceae</taxon>
        <taxon>Haloquadratum</taxon>
    </lineage>
</organism>
<feature type="transmembrane region" description="Helical" evidence="1">
    <location>
        <begin position="132"/>
        <end position="155"/>
    </location>
</feature>
<sequence>MAVLLTHILVPYIVLTVASWQFNWLTNRWIVIGMAGAAIPDLIKIEILVENGVIEALLGIPFKYEPISSLGGALLIAGAITVFFERQRQRIFSFLLFGAFSSLVVDGLRVFADGRSGFWLYPFSWWRPPTPSLYVTSDVRVLVISLLISAVVFALDRWKHADNPFEKLT</sequence>
<dbReference type="Proteomes" id="UP000030649">
    <property type="component" value="Unassembled WGS sequence"/>
</dbReference>
<feature type="transmembrane region" description="Helical" evidence="1">
    <location>
        <begin position="91"/>
        <end position="112"/>
    </location>
</feature>
<protein>
    <submittedName>
        <fullName evidence="2">Uncharacterized protein</fullName>
    </submittedName>
</protein>
<feature type="transmembrane region" description="Helical" evidence="1">
    <location>
        <begin position="67"/>
        <end position="84"/>
    </location>
</feature>
<evidence type="ECO:0000256" key="1">
    <source>
        <dbReference type="SAM" id="Phobius"/>
    </source>
</evidence>
<evidence type="ECO:0000313" key="3">
    <source>
        <dbReference type="Proteomes" id="UP000030649"/>
    </source>
</evidence>
<evidence type="ECO:0000313" key="2">
    <source>
        <dbReference type="EMBL" id="ERG93048.1"/>
    </source>
</evidence>
<reference evidence="2 3" key="1">
    <citation type="journal article" date="2013" name="PLoS ONE">
        <title>Assembly-driven community genomics of a hypersaline microbial ecosystem.</title>
        <authorList>
            <person name="Podell S."/>
            <person name="Ugalde J.A."/>
            <person name="Narasingarao P."/>
            <person name="Banfield J.F."/>
            <person name="Heidelberg K.B."/>
            <person name="Allen E.E."/>
        </authorList>
    </citation>
    <scope>NUCLEOTIDE SEQUENCE [LARGE SCALE GENOMIC DNA]</scope>
    <source>
        <strain evidence="3">J07HQW1</strain>
    </source>
</reference>
<keyword evidence="1" id="KW-0812">Transmembrane</keyword>
<keyword evidence="1" id="KW-0472">Membrane</keyword>
<proteinExistence type="predicted"/>
<dbReference type="HOGENOM" id="CLU_134822_0_0_2"/>
<keyword evidence="1" id="KW-1133">Transmembrane helix</keyword>